<organism evidence="1">
    <name type="scientific">Cyprideis torosa</name>
    <dbReference type="NCBI Taxonomy" id="163714"/>
    <lineage>
        <taxon>Eukaryota</taxon>
        <taxon>Metazoa</taxon>
        <taxon>Ecdysozoa</taxon>
        <taxon>Arthropoda</taxon>
        <taxon>Crustacea</taxon>
        <taxon>Oligostraca</taxon>
        <taxon>Ostracoda</taxon>
        <taxon>Podocopa</taxon>
        <taxon>Podocopida</taxon>
        <taxon>Cytherocopina</taxon>
        <taxon>Cytheroidea</taxon>
        <taxon>Cytherideidae</taxon>
        <taxon>Cyprideis</taxon>
    </lineage>
</organism>
<protein>
    <submittedName>
        <fullName evidence="1">Uncharacterized protein</fullName>
    </submittedName>
</protein>
<evidence type="ECO:0000313" key="1">
    <source>
        <dbReference type="EMBL" id="CAD7231141.1"/>
    </source>
</evidence>
<sequence>MLKHTVVFDLSSHIWLFIIPRDDLLFRKYDKIPGLWISFQRINRQKIDHIAPQDYTRTVELKWRKRRWTLRNRLWRRHAENLKLQ</sequence>
<proteinExistence type="predicted"/>
<reference evidence="1" key="1">
    <citation type="submission" date="2020-11" db="EMBL/GenBank/DDBJ databases">
        <authorList>
            <person name="Tran Van P."/>
        </authorList>
    </citation>
    <scope>NUCLEOTIDE SEQUENCE</scope>
</reference>
<name>A0A7R8WG96_9CRUS</name>
<dbReference type="EMBL" id="OB663215">
    <property type="protein sequence ID" value="CAD7231141.1"/>
    <property type="molecule type" value="Genomic_DNA"/>
</dbReference>
<accession>A0A7R8WG96</accession>
<gene>
    <name evidence="1" type="ORF">CTOB1V02_LOCUS8995</name>
</gene>
<dbReference type="AlphaFoldDB" id="A0A7R8WG96"/>